<dbReference type="NCBIfam" id="TIGR01733">
    <property type="entry name" value="AA-adenyl-dom"/>
    <property type="match status" value="3"/>
</dbReference>
<keyword evidence="7" id="KW-0045">Antibiotic biosynthesis</keyword>
<dbReference type="Pfam" id="PF00550">
    <property type="entry name" value="PP-binding"/>
    <property type="match status" value="3"/>
</dbReference>
<dbReference type="PROSITE" id="PS00455">
    <property type="entry name" value="AMP_BINDING"/>
    <property type="match status" value="3"/>
</dbReference>
<evidence type="ECO:0000256" key="6">
    <source>
        <dbReference type="ARBA" id="ARBA00022737"/>
    </source>
</evidence>
<dbReference type="SMART" id="SM00823">
    <property type="entry name" value="PKS_PP"/>
    <property type="match status" value="3"/>
</dbReference>
<evidence type="ECO:0000256" key="7">
    <source>
        <dbReference type="ARBA" id="ARBA00023194"/>
    </source>
</evidence>
<dbReference type="Pfam" id="PF00668">
    <property type="entry name" value="Condensation"/>
    <property type="match status" value="4"/>
</dbReference>
<keyword evidence="3" id="KW-0596">Phosphopantetheine</keyword>
<dbReference type="GO" id="GO:0031177">
    <property type="term" value="F:phosphopantetheine binding"/>
    <property type="evidence" value="ECO:0007669"/>
    <property type="project" value="InterPro"/>
</dbReference>
<dbReference type="GO" id="GO:0017000">
    <property type="term" value="P:antibiotic biosynthetic process"/>
    <property type="evidence" value="ECO:0007669"/>
    <property type="project" value="UniProtKB-KW"/>
</dbReference>
<dbReference type="GO" id="GO:0043041">
    <property type="term" value="P:amino acid activation for nonribosomal peptide biosynthetic process"/>
    <property type="evidence" value="ECO:0007669"/>
    <property type="project" value="TreeGrafter"/>
</dbReference>
<keyword evidence="5" id="KW-0436">Ligase</keyword>
<dbReference type="InterPro" id="IPR009081">
    <property type="entry name" value="PP-bd_ACP"/>
</dbReference>
<keyword evidence="6" id="KW-0677">Repeat</keyword>
<evidence type="ECO:0000313" key="10">
    <source>
        <dbReference type="EMBL" id="TYA15442.1"/>
    </source>
</evidence>
<dbReference type="Pfam" id="PF13193">
    <property type="entry name" value="AMP-binding_C"/>
    <property type="match status" value="3"/>
</dbReference>
<dbReference type="PROSITE" id="PS00012">
    <property type="entry name" value="PHOSPHOPANTETHEINE"/>
    <property type="match status" value="3"/>
</dbReference>
<comment type="similarity">
    <text evidence="2">Belongs to the ATP-dependent AMP-binding enzyme family.</text>
</comment>
<organism evidence="10 11">
    <name type="scientific">Paenibacillus faecis</name>
    <dbReference type="NCBI Taxonomy" id="862114"/>
    <lineage>
        <taxon>Bacteria</taxon>
        <taxon>Bacillati</taxon>
        <taxon>Bacillota</taxon>
        <taxon>Bacilli</taxon>
        <taxon>Bacillales</taxon>
        <taxon>Paenibacillaceae</taxon>
        <taxon>Paenibacillus</taxon>
    </lineage>
</organism>
<dbReference type="FunFam" id="3.40.50.12780:FF:000012">
    <property type="entry name" value="Non-ribosomal peptide synthetase"/>
    <property type="match status" value="3"/>
</dbReference>
<dbReference type="FunFam" id="3.30.300.30:FF:000010">
    <property type="entry name" value="Enterobactin synthetase component F"/>
    <property type="match status" value="3"/>
</dbReference>
<dbReference type="CDD" id="cd19531">
    <property type="entry name" value="LCL_NRPS-like"/>
    <property type="match status" value="2"/>
</dbReference>
<evidence type="ECO:0000256" key="3">
    <source>
        <dbReference type="ARBA" id="ARBA00022450"/>
    </source>
</evidence>
<dbReference type="Gene3D" id="2.30.38.10">
    <property type="entry name" value="Luciferase, Domain 3"/>
    <property type="match status" value="3"/>
</dbReference>
<dbReference type="InterPro" id="IPR020806">
    <property type="entry name" value="PKS_PP-bd"/>
</dbReference>
<evidence type="ECO:0000313" key="11">
    <source>
        <dbReference type="Proteomes" id="UP000325218"/>
    </source>
</evidence>
<evidence type="ECO:0000256" key="1">
    <source>
        <dbReference type="ARBA" id="ARBA00001957"/>
    </source>
</evidence>
<dbReference type="InterPro" id="IPR020845">
    <property type="entry name" value="AMP-binding_CS"/>
</dbReference>
<dbReference type="Pfam" id="PF00501">
    <property type="entry name" value="AMP-binding"/>
    <property type="match status" value="3"/>
</dbReference>
<accession>A0A5D0CZE5</accession>
<evidence type="ECO:0000259" key="9">
    <source>
        <dbReference type="PROSITE" id="PS50075"/>
    </source>
</evidence>
<dbReference type="FunFam" id="2.30.38.10:FF:000001">
    <property type="entry name" value="Non-ribosomal peptide synthetase PvdI"/>
    <property type="match status" value="2"/>
</dbReference>
<proteinExistence type="inferred from homology"/>
<dbReference type="FunFam" id="3.30.559.10:FF:000012">
    <property type="entry name" value="Non-ribosomal peptide synthetase"/>
    <property type="match status" value="1"/>
</dbReference>
<feature type="domain" description="Carrier" evidence="9">
    <location>
        <begin position="3059"/>
        <end position="3133"/>
    </location>
</feature>
<dbReference type="InterPro" id="IPR036736">
    <property type="entry name" value="ACP-like_sf"/>
</dbReference>
<reference evidence="10 11" key="1">
    <citation type="submission" date="2019-08" db="EMBL/GenBank/DDBJ databases">
        <title>Genome sequencing of Paenibacillus faecis DSM 23593(T).</title>
        <authorList>
            <person name="Kook J.-K."/>
            <person name="Park S.-N."/>
            <person name="Lim Y.K."/>
        </authorList>
    </citation>
    <scope>NUCLEOTIDE SEQUENCE [LARGE SCALE GENOMIC DNA]</scope>
    <source>
        <strain evidence="10 11">DSM 23593</strain>
    </source>
</reference>
<keyword evidence="11" id="KW-1185">Reference proteome</keyword>
<feature type="domain" description="Carrier" evidence="9">
    <location>
        <begin position="978"/>
        <end position="1053"/>
    </location>
</feature>
<dbReference type="InterPro" id="IPR006162">
    <property type="entry name" value="Ppantetheine_attach_site"/>
</dbReference>
<dbReference type="InterPro" id="IPR023213">
    <property type="entry name" value="CAT-like_dom_sf"/>
</dbReference>
<dbReference type="OrthoDB" id="9765680at2"/>
<dbReference type="GO" id="GO:0005829">
    <property type="term" value="C:cytosol"/>
    <property type="evidence" value="ECO:0007669"/>
    <property type="project" value="TreeGrafter"/>
</dbReference>
<keyword evidence="8" id="KW-0511">Multifunctional enzyme</keyword>
<dbReference type="Gene3D" id="3.40.50.980">
    <property type="match status" value="6"/>
</dbReference>
<dbReference type="Gene3D" id="3.30.300.30">
    <property type="match status" value="3"/>
</dbReference>
<dbReference type="PROSITE" id="PS50075">
    <property type="entry name" value="CARRIER"/>
    <property type="match status" value="3"/>
</dbReference>
<dbReference type="GO" id="GO:0008610">
    <property type="term" value="P:lipid biosynthetic process"/>
    <property type="evidence" value="ECO:0007669"/>
    <property type="project" value="UniProtKB-ARBA"/>
</dbReference>
<protein>
    <submittedName>
        <fullName evidence="10">Amino acid adenylation domain-containing protein</fullName>
    </submittedName>
</protein>
<dbReference type="FunFam" id="1.10.1200.10:FF:000005">
    <property type="entry name" value="Nonribosomal peptide synthetase 1"/>
    <property type="match status" value="3"/>
</dbReference>
<dbReference type="InterPro" id="IPR010071">
    <property type="entry name" value="AA_adenyl_dom"/>
</dbReference>
<evidence type="ECO:0000256" key="4">
    <source>
        <dbReference type="ARBA" id="ARBA00022553"/>
    </source>
</evidence>
<dbReference type="PANTHER" id="PTHR45527">
    <property type="entry name" value="NONRIBOSOMAL PEPTIDE SYNTHETASE"/>
    <property type="match status" value="1"/>
</dbReference>
<dbReference type="SUPFAM" id="SSF47336">
    <property type="entry name" value="ACP-like"/>
    <property type="match status" value="3"/>
</dbReference>
<dbReference type="SUPFAM" id="SSF56801">
    <property type="entry name" value="Acetyl-CoA synthetase-like"/>
    <property type="match status" value="3"/>
</dbReference>
<dbReference type="SUPFAM" id="SSF52777">
    <property type="entry name" value="CoA-dependent acyltransferases"/>
    <property type="match status" value="7"/>
</dbReference>
<dbReference type="Gene3D" id="3.30.559.10">
    <property type="entry name" value="Chloramphenicol acetyltransferase-like domain"/>
    <property type="match status" value="4"/>
</dbReference>
<dbReference type="EMBL" id="VSDO01000001">
    <property type="protein sequence ID" value="TYA15442.1"/>
    <property type="molecule type" value="Genomic_DNA"/>
</dbReference>
<dbReference type="InterPro" id="IPR045851">
    <property type="entry name" value="AMP-bd_C_sf"/>
</dbReference>
<evidence type="ECO:0000256" key="2">
    <source>
        <dbReference type="ARBA" id="ARBA00006432"/>
    </source>
</evidence>
<dbReference type="CDD" id="cd19543">
    <property type="entry name" value="DCL_NRPS"/>
    <property type="match status" value="1"/>
</dbReference>
<sequence length="3693" mass="416143">MVMSEKLSISGVFNLTPMQEGMLFHSYLNPESSAYFEQFSCTVSGQLDVGLLERSFNALIEKYDVLRLNFLHENMKNPKQIVFKKRVMSVFYENLSHLGEAEREQYIQRFIEADQKKGFDLAKDLLLRAAVLQTEDRRYKLIWSYHHIMMDGWCLKTIVQELFEVYKALSRGQSLSLEEAPPFSRYIQWLDRQNREEARSYWAEYLRNYDSAIELPSFGIKGRHDRDRGAVQVDRSYKISEETAQKLERLAITHQVTLNTVLQSAWALLLGRYNGTEDVVFGSVTSGRPAEVEGVEDMVGLFINTVPIRISFQGHQPFSSLIQQVQQSSLDTQNYDFYPLAEIQSLTSKKHNLIQHIYAFQNYPVSADPEDDMDSPFTMTDLEDFEQTHYDFNLILMPNDGLEVKFKYNASRYEEAAMDRLFRHFEQVLTQISRKADVAIRDISILTDEEQRQILHQFNNTAGEYPRDQTVVQLFERQAERIHGQTAVVSSNIRLTYGELNARADRLASRLRSRGVGPDRIVGIIGDRSVETVVGMLGILKAGGAYLPLDPEYPDDRIAYMLSDSQAKWIVSPKCYADKRVDGVEMILLEQTEEEFSLDLRQPDQGPASSEAGEPTPGNLAYVMYTSGSTGRPKGVMIQHQNVVRLVRNTDYVPFQPGDRILQTGAPVFDACTFEIWGALLNGLELYIIDKSAILDPQRLGEALREYEITTMWLTSPLFNQLAQLQPDLFSPLRHLIVGGDALSPKHIKRVAERCSETTIINGYGPTENTAFSCCHTIRSLEDARIPIGGPIAHSTAYIVDLYGQLCPVGVPGELWVGGDGVARGYINNAALTSEKFIASPFAEGERVYRTGDTAGWLPDGTIDFIGRMDHQVKIRGFRIETGEIESRIQMHQDVREAVVAVRDKGEGNKSLCAYLVGERLDADGMKRYLSNQLPEYMIPAHWVFLDSLPLTPNGKVNRQALPEPVEHAAYSAESFIAPRTETERKLAEIWSSVLDLPAVGASDHFFELGGHSLSALKLVTEVKKQFQIQLPLAEVFEAPVLADMAVRLGGTRQADYAAIEPAPKAEFYPVSSAQKRLFILNGKAGMDTAYNMPFVMRLEGKLDVERLERAFQMLIARHEALRTSFAFHQGEPIQRVQESVPFAMTRLRIQAGQEPEDLVDSFVAPFDLGEAPLLRVGLVQPQEEQHVLIIDIHHIAADGASIGVIVKELGELYNALGKDDGSAEQVVREVPRIQYKDFAVWQNGLFASGALQEQERYWLEQFAGELPVLQLPTDYPRPQIQNFEGAYVFAEIDEALASRLKQLASETGTTLYMVLLAAYSILLSKYASQEDVVIGSPAAGRPNADVLHTVGMFVNTLALRVKPQAGKPFDRFLGEVKQTALQAFEHQEYQYEDLIEKLGLKRDLSRNPLFDTVFTLQNLDIEEVALDGLAARSSSWDGRMSKFDLTVTVVDKGQGMIVDAEYAARLFQASTITRLLKHYVEVLRAIAANRTIPLSELELLSPEERRLVLEQSNGLKKKIAVHRTVPMCFAEQAERTPDRTAVVFKDQRLTYRELDRQASRLASLLQANGVRPGQITAILVEHSAEMIVAVLAVLKTGGAYLPIDHEYPAERIAYMLEDSGAGLLLTKKRLLQSKDWNINIPKVDLEEALALRESSPLQEPPLAPISGSASDLAYIIYTSGSTGKPKGVMIEHRSLMNMTEWYRTYYKLTAEDKCTKYAGFGFDASVWEVFPTLLSGGELHVIPEEIRYDVPRLADYYERTGITVSFLPTAVCEQFTQLGNSSLRVLITGGDKLKSYRPGSYELVNNYGPTENTIVTTAFKVDGHYDNIPIGKPIDNVRVYILDAYNKLLPVGIPGELCIAGDSLARGYLNRPELTAEKFTADPFYPGERMYRTGDLARWLPEGNLEYLGRLDEQVKIRGYRIELGEIEKVLLKQEGIGEAIVTVVMNPKQEKELCAYFTASREWTVRELREGLARELPEYMIPVHYVALDSIPLTSNGKIDRRALPQPDFSATPGDHHVPPRSETERKLAGLWSDVLGVAGIGAFSHFFELGGHSLKAATLAAHIQESLRVDFPLSGVFHHPTLERMAAAVDAMEPMGYSSIARVPEQAYYPVSSAQKRLLILNELEGTGTAYNMPFALQLSGSLDPSRLRQAFIDLIRRHEAFRTSFHIREGELVQKVHSKVPFAIQNLEIPDDPQLIREALRHFVQPFDLQAAPLIRVGLAKLRDDKHMLMIDIHHIVSDGASIRLLVEELGRLYHGETADAERERIEYKDYAVWQNDRYRTEAYAKQERYWLERFAGELPVLNLPTDEPRPQIQSFEGDAFSLEVDSELSARIVDAAARTGTTLYMFLLAAYHILLSKYANQEDVIVGTPAAGRTHKELENVIGMFVNTLAIRSQPEGNKSFLAYLEEVKKLSLEAFEHQQVQYEDLLEKLNLQRDISRNPLFDTMFAVDNIGVGEIRLEGLVIEPYPFDNGTSKFDLMVTAAEEGARIRLDVEYARRLFRKDTVERMMAHYLQILRTVTANLEVRLSEIGMLLEEERRRIVVDFNNTKTAHPRQTIHELFEEQASRHSKRIALVCDGTELTYGELNAKANQLARTLRAKGVGPDRVVAIMGDRTLEMIIGMLAILKAGGAYLPIDPEHPKERVDYFFRNSGARWLLARSCYADRAVQEAEVIILDHRQLDDCSAPNLSHETGINHLAYVMYTSGSTGMPKGVMVEHLGVARLVKNTNYVRFTKEDRVLQTAAPVFDVSVFDIWGALLNGARLYLVDKFTLLDPERLETALRKYHITALWLTSPLFTQFAQHNPDMFNSVSYLIVGGDVLSPKHIQLVREHAGHLILVNGYGPTENTTFSCCFTIEQAYEKSVPIGPPISNSTAYIVDKYGNLNPVGVPGELWVGGDGVARGYINNEALTAQKFIPNPFVPGDRVYRTGDAAKWLPDGTIEFIGRLDHQVKIRGFRVETGEIENLLLSHPSVKETVVLVKDQGDASTKFLCAYVAAEVELTGSVLKEYLARQLPDYMIPSVFVFMEQLPLNVNGKVDRKALPEPEYDGNEVEYTPPRDGVEAAVVQVWSEILGIDRISVHSNFFELGGHSLKAMQMVTRLADLGWKLSINQVFTHQTPAELAAYGIRSNHAVMSMSGHRDHIADVRAAEQWLGAQLGRTCQWRTYSVEKEEYQVVHIDGLDEPLKQAAERLIASRMDERLHPHYIAGAEDRAAHTLNLSMSRETWMERLNLRQTVGSAWVANRLESIAKMQAEYAKGITDQWVVKDYKISPSQMYHFQHKDVSGTMVKWNKTIQPELLSQALQQIVSVEEVMRSVFVEETDAGAGFWRLYEGPDRLELPMMDISPFEPGTQRDILKALMDKFFIEPYTSRDPLMYRVLLVKQSVKEYILLLPFSHTIFDYMSNEVLRNRVIERYELLSQGKSAETGKTHATFTDFIDRICRGPEGIAAQRFNELFDIPSFAGAAKEVAVSMRLRNIGDGEPLKTTVVNHSISIDSRAGAAHDAEDKWITALGIFARFFGSYFNMKRIPMWMTHFGRQYGDQAFYELVGECVDYIPMLLDCEADMDKQAEAIKQKLKLVSDHNIHFANLLYNESSDPGFTDVGVRLAAAHHEMPVNFNYLGELGEDTELDYLDGDGVNCDDPNRILFMAWQRADQICVSLIIPAAEDSDKVRNMLDEAAGKQIKGYTLHD</sequence>
<dbReference type="CDD" id="cd12117">
    <property type="entry name" value="A_NRPS_Srf_like"/>
    <property type="match status" value="2"/>
</dbReference>
<dbReference type="Gene3D" id="1.10.1200.10">
    <property type="entry name" value="ACP-like"/>
    <property type="match status" value="3"/>
</dbReference>
<evidence type="ECO:0000256" key="5">
    <source>
        <dbReference type="ARBA" id="ARBA00022598"/>
    </source>
</evidence>
<evidence type="ECO:0000256" key="8">
    <source>
        <dbReference type="ARBA" id="ARBA00023268"/>
    </source>
</evidence>
<dbReference type="NCBIfam" id="NF003417">
    <property type="entry name" value="PRK04813.1"/>
    <property type="match status" value="3"/>
</dbReference>
<dbReference type="GO" id="GO:0044550">
    <property type="term" value="P:secondary metabolite biosynthetic process"/>
    <property type="evidence" value="ECO:0007669"/>
    <property type="project" value="UniProtKB-ARBA"/>
</dbReference>
<dbReference type="PANTHER" id="PTHR45527:SF1">
    <property type="entry name" value="FATTY ACID SYNTHASE"/>
    <property type="match status" value="1"/>
</dbReference>
<gene>
    <name evidence="10" type="ORF">FRY98_07410</name>
</gene>
<dbReference type="InterPro" id="IPR001242">
    <property type="entry name" value="Condensation_dom"/>
</dbReference>
<name>A0A5D0CZE5_9BACL</name>
<feature type="domain" description="Carrier" evidence="9">
    <location>
        <begin position="2021"/>
        <end position="2096"/>
    </location>
</feature>
<comment type="caution">
    <text evidence="10">The sequence shown here is derived from an EMBL/GenBank/DDBJ whole genome shotgun (WGS) entry which is preliminary data.</text>
</comment>
<dbReference type="GO" id="GO:0016874">
    <property type="term" value="F:ligase activity"/>
    <property type="evidence" value="ECO:0007669"/>
    <property type="project" value="UniProtKB-KW"/>
</dbReference>
<dbReference type="InterPro" id="IPR000873">
    <property type="entry name" value="AMP-dep_synth/lig_dom"/>
</dbReference>
<dbReference type="Proteomes" id="UP000325218">
    <property type="component" value="Unassembled WGS sequence"/>
</dbReference>
<dbReference type="FunFam" id="3.40.50.980:FF:000001">
    <property type="entry name" value="Non-ribosomal peptide synthetase"/>
    <property type="match status" value="3"/>
</dbReference>
<dbReference type="Gene3D" id="3.30.559.30">
    <property type="entry name" value="Nonribosomal peptide synthetase, condensation domain"/>
    <property type="match status" value="3"/>
</dbReference>
<keyword evidence="4" id="KW-0597">Phosphoprotein</keyword>
<comment type="cofactor">
    <cofactor evidence="1">
        <name>pantetheine 4'-phosphate</name>
        <dbReference type="ChEBI" id="CHEBI:47942"/>
    </cofactor>
</comment>
<dbReference type="InterPro" id="IPR025110">
    <property type="entry name" value="AMP-bd_C"/>
</dbReference>